<evidence type="ECO:0000313" key="2">
    <source>
        <dbReference type="EMBL" id="KTD67993.1"/>
    </source>
</evidence>
<feature type="transmembrane region" description="Helical" evidence="1">
    <location>
        <begin position="278"/>
        <end position="295"/>
    </location>
</feature>
<dbReference type="Proteomes" id="UP000054926">
    <property type="component" value="Unassembled WGS sequence"/>
</dbReference>
<feature type="transmembrane region" description="Helical" evidence="1">
    <location>
        <begin position="12"/>
        <end position="30"/>
    </location>
</feature>
<feature type="transmembrane region" description="Helical" evidence="1">
    <location>
        <begin position="153"/>
        <end position="177"/>
    </location>
</feature>
<dbReference type="AlphaFoldDB" id="A0A0W0ZG14"/>
<sequence>MPSLLHVNGLKQYKFTIIITIVTFFIFMIGHQRNFDLLVKAAYGVIEGKPHWIAYQNRILGPYIVLAMSKLGLTYSTALKTYFFTTFLIENLLLQSIAKTTLKLEERRVRIFMLRYCVLFLIFQDYWYYPWDSMDIIFFTLFANMILTQSRDVWIVLLFFIALLNRESALFIAFYFIIRGINLNNAPKITISSINDVTIGLGLIVLGIAETKIVRTLLFQSKPDGTPDLQHEMLGNFIVLKENLTLNLTLNKGWFFIAITLGLLSLIYRKFNQNQKELFMIYVVIILSIITFAMIKESRVYLMLIPMFILLFLYSAQHEKKQQPHNR</sequence>
<feature type="transmembrane region" description="Helical" evidence="1">
    <location>
        <begin position="301"/>
        <end position="317"/>
    </location>
</feature>
<gene>
    <name evidence="2" type="ORF">Lste_1151</name>
</gene>
<evidence type="ECO:0000256" key="1">
    <source>
        <dbReference type="SAM" id="Phobius"/>
    </source>
</evidence>
<protein>
    <submittedName>
        <fullName evidence="2">Uncharacterized protein</fullName>
    </submittedName>
</protein>
<keyword evidence="1" id="KW-0812">Transmembrane</keyword>
<name>A0A0W0ZG14_9GAMM</name>
<dbReference type="EMBL" id="LNYY01000019">
    <property type="protein sequence ID" value="KTD67993.1"/>
    <property type="molecule type" value="Genomic_DNA"/>
</dbReference>
<organism evidence="2 3">
    <name type="scientific">Legionella steelei</name>
    <dbReference type="NCBI Taxonomy" id="947033"/>
    <lineage>
        <taxon>Bacteria</taxon>
        <taxon>Pseudomonadati</taxon>
        <taxon>Pseudomonadota</taxon>
        <taxon>Gammaproteobacteria</taxon>
        <taxon>Legionellales</taxon>
        <taxon>Legionellaceae</taxon>
        <taxon>Legionella</taxon>
    </lineage>
</organism>
<dbReference type="PATRIC" id="fig|947033.5.peg.1228"/>
<feature type="transmembrane region" description="Helical" evidence="1">
    <location>
        <begin position="253"/>
        <end position="271"/>
    </location>
</feature>
<accession>A0A0W0ZG14</accession>
<feature type="transmembrane region" description="Helical" evidence="1">
    <location>
        <begin position="189"/>
        <end position="209"/>
    </location>
</feature>
<dbReference type="STRING" id="947033.Lste_1151"/>
<evidence type="ECO:0000313" key="3">
    <source>
        <dbReference type="Proteomes" id="UP000054926"/>
    </source>
</evidence>
<keyword evidence="1" id="KW-1133">Transmembrane helix</keyword>
<reference evidence="2 3" key="1">
    <citation type="submission" date="2015-11" db="EMBL/GenBank/DDBJ databases">
        <title>Genomic analysis of 38 Legionella species identifies large and diverse effector repertoires.</title>
        <authorList>
            <person name="Burstein D."/>
            <person name="Amaro F."/>
            <person name="Zusman T."/>
            <person name="Lifshitz Z."/>
            <person name="Cohen O."/>
            <person name="Gilbert J.A."/>
            <person name="Pupko T."/>
            <person name="Shuman H.A."/>
            <person name="Segal G."/>
        </authorList>
    </citation>
    <scope>NUCLEOTIDE SEQUENCE [LARGE SCALE GENOMIC DNA]</scope>
    <source>
        <strain evidence="2 3">IMVS3376</strain>
    </source>
</reference>
<dbReference type="RefSeq" id="WP_058510121.1">
    <property type="nucleotide sequence ID" value="NZ_LNYY01000019.1"/>
</dbReference>
<feature type="transmembrane region" description="Helical" evidence="1">
    <location>
        <begin position="112"/>
        <end position="129"/>
    </location>
</feature>
<keyword evidence="3" id="KW-1185">Reference proteome</keyword>
<proteinExistence type="predicted"/>
<keyword evidence="1" id="KW-0472">Membrane</keyword>
<comment type="caution">
    <text evidence="2">The sequence shown here is derived from an EMBL/GenBank/DDBJ whole genome shotgun (WGS) entry which is preliminary data.</text>
</comment>